<feature type="compositionally biased region" description="Basic and acidic residues" evidence="8">
    <location>
        <begin position="303"/>
        <end position="314"/>
    </location>
</feature>
<reference evidence="10 11" key="1">
    <citation type="submission" date="2023-01" db="EMBL/GenBank/DDBJ databases">
        <title>Analysis of 21 Apiospora genomes using comparative genomics revels a genus with tremendous synthesis potential of carbohydrate active enzymes and secondary metabolites.</title>
        <authorList>
            <person name="Sorensen T."/>
        </authorList>
    </citation>
    <scope>NUCLEOTIDE SEQUENCE [LARGE SCALE GENOMIC DNA]</scope>
    <source>
        <strain evidence="10 11">CBS 33761</strain>
    </source>
</reference>
<dbReference type="EMBL" id="JAQQWK010000003">
    <property type="protein sequence ID" value="KAK8044222.1"/>
    <property type="molecule type" value="Genomic_DNA"/>
</dbReference>
<feature type="transmembrane region" description="Helical" evidence="9">
    <location>
        <begin position="30"/>
        <end position="55"/>
    </location>
</feature>
<evidence type="ECO:0000256" key="6">
    <source>
        <dbReference type="ARBA" id="ARBA00023033"/>
    </source>
</evidence>
<dbReference type="InterPro" id="IPR001128">
    <property type="entry name" value="Cyt_P450"/>
</dbReference>
<feature type="transmembrane region" description="Helical" evidence="9">
    <location>
        <begin position="6"/>
        <end position="23"/>
    </location>
</feature>
<dbReference type="InterPro" id="IPR050121">
    <property type="entry name" value="Cytochrome_P450_monoxygenase"/>
</dbReference>
<evidence type="ECO:0000256" key="4">
    <source>
        <dbReference type="ARBA" id="ARBA00022723"/>
    </source>
</evidence>
<accession>A0ABR1TC90</accession>
<dbReference type="InterPro" id="IPR036396">
    <property type="entry name" value="Cyt_P450_sf"/>
</dbReference>
<evidence type="ECO:0000256" key="7">
    <source>
        <dbReference type="RuleBase" id="RU000461"/>
    </source>
</evidence>
<keyword evidence="9" id="KW-0472">Membrane</keyword>
<evidence type="ECO:0000256" key="3">
    <source>
        <dbReference type="ARBA" id="ARBA00022617"/>
    </source>
</evidence>
<evidence type="ECO:0000256" key="1">
    <source>
        <dbReference type="ARBA" id="ARBA00001971"/>
    </source>
</evidence>
<keyword evidence="9" id="KW-1133">Transmembrane helix</keyword>
<dbReference type="InterPro" id="IPR017972">
    <property type="entry name" value="Cyt_P450_CS"/>
</dbReference>
<evidence type="ECO:0000313" key="11">
    <source>
        <dbReference type="Proteomes" id="UP001444661"/>
    </source>
</evidence>
<comment type="similarity">
    <text evidence="2 7">Belongs to the cytochrome P450 family.</text>
</comment>
<protein>
    <recommendedName>
        <fullName evidence="12">Cytochrome P450</fullName>
    </recommendedName>
</protein>
<evidence type="ECO:0000256" key="9">
    <source>
        <dbReference type="SAM" id="Phobius"/>
    </source>
</evidence>
<dbReference type="SUPFAM" id="SSF48264">
    <property type="entry name" value="Cytochrome P450"/>
    <property type="match status" value="1"/>
</dbReference>
<keyword evidence="4 7" id="KW-0479">Metal-binding</keyword>
<evidence type="ECO:0000256" key="5">
    <source>
        <dbReference type="ARBA" id="ARBA00023004"/>
    </source>
</evidence>
<name>A0ABR1TC90_9PEZI</name>
<dbReference type="PRINTS" id="PR00385">
    <property type="entry name" value="P450"/>
</dbReference>
<gene>
    <name evidence="10" type="ORF">PG993_004246</name>
</gene>
<proteinExistence type="inferred from homology"/>
<evidence type="ECO:0000256" key="8">
    <source>
        <dbReference type="SAM" id="MobiDB-lite"/>
    </source>
</evidence>
<dbReference type="Gene3D" id="1.10.630.10">
    <property type="entry name" value="Cytochrome P450"/>
    <property type="match status" value="1"/>
</dbReference>
<comment type="cofactor">
    <cofactor evidence="1">
        <name>heme</name>
        <dbReference type="ChEBI" id="CHEBI:30413"/>
    </cofactor>
</comment>
<dbReference type="Pfam" id="PF00067">
    <property type="entry name" value="p450"/>
    <property type="match status" value="1"/>
</dbReference>
<keyword evidence="6 7" id="KW-0503">Monooxygenase</keyword>
<feature type="transmembrane region" description="Helical" evidence="9">
    <location>
        <begin position="61"/>
        <end position="83"/>
    </location>
</feature>
<evidence type="ECO:0008006" key="12">
    <source>
        <dbReference type="Google" id="ProtNLM"/>
    </source>
</evidence>
<keyword evidence="5 7" id="KW-0408">Iron</keyword>
<dbReference type="PANTHER" id="PTHR24305:SF78">
    <property type="entry name" value="P450, PUTATIVE (EUROFUNG)-RELATED"/>
    <property type="match status" value="1"/>
</dbReference>
<sequence>MPPMTGLSLAGATAGIVFHHLYARRVEIDFILLPLFLVSGAICFLALYVAVSWLHLPATTAVYALFMFMGTFALSTAGSILIYRSHFHHLKHIPGLYFARLSTFWTARKASGDCRFHVRLQELHAQYGDVVRIGPRLVSLARADALLQTSALGKSTFWAHAETDDRKKSFAMSRDPEDHRIRRRPWELAFSPKHLSKHDAAMQEAIGLFIDRLLTLEPDDSSAAGARVVDVTDAVSRLTFDVTGIVGFGHSFGATVSEGEWTAPGAGGLAQRACGAGIPGAGGDFAPFLNLCEGVMNEHRAERREKKNLEKTGEENSVEEEEANLNDEIRDQEGDPKPVIAFVLDALERGDPSAAPTPEALADESRSMIAAGADTTQSAMTNMLGFVAARGDVQRRLQGLVDATFPHGPSSFTYAGLLLPASAETLGWIDAIIHETLRIQPSAPTANPRVTPRQGLEIAESVFGPRIWIPGDVEILQSPYVIHRDSRWFERPDEFLPERWLPGSDIKCDRAAYFPFHLGKHACIGKAMAMEEMRSVLTRVVLQFDMDLAPGQDWEKHQEQIMDHFTMSLPKLHLTFRPRTWHQKEMACDIMAMGKTQCYSLEQ</sequence>
<feature type="compositionally biased region" description="Acidic residues" evidence="8">
    <location>
        <begin position="316"/>
        <end position="325"/>
    </location>
</feature>
<keyword evidence="7" id="KW-0560">Oxidoreductase</keyword>
<dbReference type="Proteomes" id="UP001444661">
    <property type="component" value="Unassembled WGS sequence"/>
</dbReference>
<dbReference type="PROSITE" id="PS00086">
    <property type="entry name" value="CYTOCHROME_P450"/>
    <property type="match status" value="1"/>
</dbReference>
<keyword evidence="3 7" id="KW-0349">Heme</keyword>
<evidence type="ECO:0000313" key="10">
    <source>
        <dbReference type="EMBL" id="KAK8044222.1"/>
    </source>
</evidence>
<feature type="region of interest" description="Disordered" evidence="8">
    <location>
        <begin position="303"/>
        <end position="332"/>
    </location>
</feature>
<dbReference type="PANTHER" id="PTHR24305">
    <property type="entry name" value="CYTOCHROME P450"/>
    <property type="match status" value="1"/>
</dbReference>
<dbReference type="InterPro" id="IPR002403">
    <property type="entry name" value="Cyt_P450_E_grp-IV"/>
</dbReference>
<evidence type="ECO:0000256" key="2">
    <source>
        <dbReference type="ARBA" id="ARBA00010617"/>
    </source>
</evidence>
<keyword evidence="9" id="KW-0812">Transmembrane</keyword>
<organism evidence="10 11">
    <name type="scientific">Apiospora rasikravindrae</name>
    <dbReference type="NCBI Taxonomy" id="990691"/>
    <lineage>
        <taxon>Eukaryota</taxon>
        <taxon>Fungi</taxon>
        <taxon>Dikarya</taxon>
        <taxon>Ascomycota</taxon>
        <taxon>Pezizomycotina</taxon>
        <taxon>Sordariomycetes</taxon>
        <taxon>Xylariomycetidae</taxon>
        <taxon>Amphisphaeriales</taxon>
        <taxon>Apiosporaceae</taxon>
        <taxon>Apiospora</taxon>
    </lineage>
</organism>
<dbReference type="PRINTS" id="PR00465">
    <property type="entry name" value="EP450IV"/>
</dbReference>
<comment type="caution">
    <text evidence="10">The sequence shown here is derived from an EMBL/GenBank/DDBJ whole genome shotgun (WGS) entry which is preliminary data.</text>
</comment>
<keyword evidence="11" id="KW-1185">Reference proteome</keyword>